<dbReference type="InterPro" id="IPR011257">
    <property type="entry name" value="DNA_glycosylase"/>
</dbReference>
<keyword evidence="4" id="KW-0227">DNA damage</keyword>
<evidence type="ECO:0000313" key="8">
    <source>
        <dbReference type="Proteomes" id="UP000812961"/>
    </source>
</evidence>
<dbReference type="InterPro" id="IPR051912">
    <property type="entry name" value="Alkylbase_DNA_Glycosylase/TA"/>
</dbReference>
<accession>A0ABS7GG32</accession>
<evidence type="ECO:0000256" key="2">
    <source>
        <dbReference type="ARBA" id="ARBA00010817"/>
    </source>
</evidence>
<comment type="caution">
    <text evidence="7">The sequence shown here is derived from an EMBL/GenBank/DDBJ whole genome shotgun (WGS) entry which is preliminary data.</text>
</comment>
<organism evidence="7 8">
    <name type="scientific">Chitinophaga rhizophila</name>
    <dbReference type="NCBI Taxonomy" id="2866212"/>
    <lineage>
        <taxon>Bacteria</taxon>
        <taxon>Pseudomonadati</taxon>
        <taxon>Bacteroidota</taxon>
        <taxon>Chitinophagia</taxon>
        <taxon>Chitinophagales</taxon>
        <taxon>Chitinophagaceae</taxon>
        <taxon>Chitinophaga</taxon>
    </lineage>
</organism>
<evidence type="ECO:0000256" key="4">
    <source>
        <dbReference type="ARBA" id="ARBA00022763"/>
    </source>
</evidence>
<comment type="catalytic activity">
    <reaction evidence="1">
        <text>Hydrolysis of alkylated DNA, releasing 3-methyladenine, 3-methylguanine, 7-methylguanine and 7-methyladenine.</text>
        <dbReference type="EC" id="3.2.2.21"/>
    </reaction>
</comment>
<reference evidence="7 8" key="1">
    <citation type="submission" date="2021-08" db="EMBL/GenBank/DDBJ databases">
        <title>The genome sequence of Chitinophaga sp. B61.</title>
        <authorList>
            <person name="Zhang X."/>
        </authorList>
    </citation>
    <scope>NUCLEOTIDE SEQUENCE [LARGE SCALE GENOMIC DNA]</scope>
    <source>
        <strain evidence="7 8">B61</strain>
    </source>
</reference>
<dbReference type="RefSeq" id="WP_220251522.1">
    <property type="nucleotide sequence ID" value="NZ_JAICCF010000003.1"/>
</dbReference>
<protein>
    <recommendedName>
        <fullName evidence="3">DNA-3-methyladenine glycosylase II</fullName>
        <ecNumber evidence="3">3.2.2.21</ecNumber>
    </recommendedName>
</protein>
<evidence type="ECO:0000256" key="1">
    <source>
        <dbReference type="ARBA" id="ARBA00000086"/>
    </source>
</evidence>
<dbReference type="SMART" id="SM00478">
    <property type="entry name" value="ENDO3c"/>
    <property type="match status" value="1"/>
</dbReference>
<evidence type="ECO:0000256" key="5">
    <source>
        <dbReference type="ARBA" id="ARBA00023204"/>
    </source>
</evidence>
<dbReference type="EC" id="3.2.2.21" evidence="3"/>
<keyword evidence="5" id="KW-0234">DNA repair</keyword>
<dbReference type="EMBL" id="JAICCF010000003">
    <property type="protein sequence ID" value="MBW8686205.1"/>
    <property type="molecule type" value="Genomic_DNA"/>
</dbReference>
<dbReference type="CDD" id="cd00056">
    <property type="entry name" value="ENDO3c"/>
    <property type="match status" value="1"/>
</dbReference>
<gene>
    <name evidence="7" type="ORF">K1Y79_17840</name>
</gene>
<dbReference type="Proteomes" id="UP000812961">
    <property type="component" value="Unassembled WGS sequence"/>
</dbReference>
<name>A0ABS7GG32_9BACT</name>
<proteinExistence type="inferred from homology"/>
<comment type="similarity">
    <text evidence="2">Belongs to the alkylbase DNA glycosidase AlkA family.</text>
</comment>
<evidence type="ECO:0000313" key="7">
    <source>
        <dbReference type="EMBL" id="MBW8686205.1"/>
    </source>
</evidence>
<evidence type="ECO:0000259" key="6">
    <source>
        <dbReference type="SMART" id="SM00478"/>
    </source>
</evidence>
<dbReference type="PANTHER" id="PTHR43003:SF5">
    <property type="entry name" value="DNA-3-METHYLADENINE GLYCOSYLASE"/>
    <property type="match status" value="1"/>
</dbReference>
<dbReference type="InterPro" id="IPR000035">
    <property type="entry name" value="Alkylbase_DNA_glycsylse_CS"/>
</dbReference>
<dbReference type="Gene3D" id="1.10.1670.40">
    <property type="match status" value="1"/>
</dbReference>
<dbReference type="InterPro" id="IPR003265">
    <property type="entry name" value="HhH-GPD_domain"/>
</dbReference>
<dbReference type="PANTHER" id="PTHR43003">
    <property type="entry name" value="DNA-3-METHYLADENINE GLYCOSYLASE"/>
    <property type="match status" value="1"/>
</dbReference>
<keyword evidence="8" id="KW-1185">Reference proteome</keyword>
<dbReference type="PROSITE" id="PS00516">
    <property type="entry name" value="ALKYLBASE_DNA_GLYCOS"/>
    <property type="match status" value="1"/>
</dbReference>
<sequence length="205" mass="23592">MRQSPEPHLLHLSKDKKLAGIMTNPLPTLAIQKNIALKLIGSIMSQQLSVKVATVIYTRFLALYDGKQPTAQQILDTPAATLRSIGLSNAKVGYVHNVARFTVDEKLTDKKLIKMDDEEVIRYLTQIKGVGRWTVEMLLMFDLCREDVFAVDDLGLQQAMMRLYKLDNTDKKAFREKLLKLSKKWAPYRSYASRYLWAWKDTKQE</sequence>
<evidence type="ECO:0000256" key="3">
    <source>
        <dbReference type="ARBA" id="ARBA00012000"/>
    </source>
</evidence>
<dbReference type="Gene3D" id="1.10.340.30">
    <property type="entry name" value="Hypothetical protein, domain 2"/>
    <property type="match status" value="1"/>
</dbReference>
<dbReference type="SUPFAM" id="SSF48150">
    <property type="entry name" value="DNA-glycosylase"/>
    <property type="match status" value="1"/>
</dbReference>
<dbReference type="Pfam" id="PF00730">
    <property type="entry name" value="HhH-GPD"/>
    <property type="match status" value="1"/>
</dbReference>
<feature type="domain" description="HhH-GPD" evidence="6">
    <location>
        <begin position="44"/>
        <end position="201"/>
    </location>
</feature>